<accession>A0A1M5RKL6</accession>
<feature type="domain" description="Heat-inducible transcription repressor HrcA C-terminal" evidence="6">
    <location>
        <begin position="105"/>
        <end position="324"/>
    </location>
</feature>
<proteinExistence type="inferred from homology"/>
<dbReference type="RefSeq" id="WP_073184229.1">
    <property type="nucleotide sequence ID" value="NZ_FQXI01000005.1"/>
</dbReference>
<evidence type="ECO:0000313" key="9">
    <source>
        <dbReference type="Proteomes" id="UP000184032"/>
    </source>
</evidence>
<dbReference type="InterPro" id="IPR023120">
    <property type="entry name" value="WHTH_transcript_rep_HrcA_IDD"/>
</dbReference>
<dbReference type="Pfam" id="PF03444">
    <property type="entry name" value="WHD_HrcA"/>
    <property type="match status" value="1"/>
</dbReference>
<evidence type="ECO:0000313" key="8">
    <source>
        <dbReference type="EMBL" id="SHH26847.1"/>
    </source>
</evidence>
<comment type="similarity">
    <text evidence="5">Belongs to the HrcA family.</text>
</comment>
<organism evidence="8 9">
    <name type="scientific">Anaerosphaera aminiphila DSM 21120</name>
    <dbReference type="NCBI Taxonomy" id="1120995"/>
    <lineage>
        <taxon>Bacteria</taxon>
        <taxon>Bacillati</taxon>
        <taxon>Bacillota</taxon>
        <taxon>Tissierellia</taxon>
        <taxon>Tissierellales</taxon>
        <taxon>Peptoniphilaceae</taxon>
        <taxon>Anaerosphaera</taxon>
    </lineage>
</organism>
<dbReference type="SUPFAM" id="SSF46785">
    <property type="entry name" value="Winged helix' DNA-binding domain"/>
    <property type="match status" value="1"/>
</dbReference>
<keyword evidence="3 5" id="KW-0346">Stress response</keyword>
<dbReference type="NCBIfam" id="TIGR00331">
    <property type="entry name" value="hrcA"/>
    <property type="match status" value="1"/>
</dbReference>
<gene>
    <name evidence="5" type="primary">hrcA</name>
    <name evidence="8" type="ORF">SAMN02745245_00947</name>
</gene>
<dbReference type="STRING" id="1120995.SAMN02745245_00947"/>
<evidence type="ECO:0000259" key="7">
    <source>
        <dbReference type="Pfam" id="PF03444"/>
    </source>
</evidence>
<keyword evidence="4 5" id="KW-0804">Transcription</keyword>
<dbReference type="PIRSF" id="PIRSF005485">
    <property type="entry name" value="HrcA"/>
    <property type="match status" value="1"/>
</dbReference>
<keyword evidence="1 5" id="KW-0678">Repressor</keyword>
<evidence type="ECO:0000256" key="4">
    <source>
        <dbReference type="ARBA" id="ARBA00023163"/>
    </source>
</evidence>
<evidence type="ECO:0000259" key="6">
    <source>
        <dbReference type="Pfam" id="PF01628"/>
    </source>
</evidence>
<evidence type="ECO:0000256" key="1">
    <source>
        <dbReference type="ARBA" id="ARBA00022491"/>
    </source>
</evidence>
<dbReference type="PANTHER" id="PTHR34824:SF1">
    <property type="entry name" value="HEAT-INDUCIBLE TRANSCRIPTION REPRESSOR HRCA"/>
    <property type="match status" value="1"/>
</dbReference>
<dbReference type="Proteomes" id="UP000184032">
    <property type="component" value="Unassembled WGS sequence"/>
</dbReference>
<dbReference type="OrthoDB" id="9783139at2"/>
<dbReference type="Gene3D" id="3.30.390.60">
    <property type="entry name" value="Heat-inducible transcription repressor hrca homolog, domain 3"/>
    <property type="match status" value="1"/>
</dbReference>
<dbReference type="Gene3D" id="1.10.10.10">
    <property type="entry name" value="Winged helix-like DNA-binding domain superfamily/Winged helix DNA-binding domain"/>
    <property type="match status" value="1"/>
</dbReference>
<dbReference type="InterPro" id="IPR036390">
    <property type="entry name" value="WH_DNA-bd_sf"/>
</dbReference>
<comment type="function">
    <text evidence="5">Negative regulator of class I heat shock genes (grpE-dnaK-dnaJ and groELS operons). Prevents heat-shock induction of these operons.</text>
</comment>
<dbReference type="SUPFAM" id="SSF55781">
    <property type="entry name" value="GAF domain-like"/>
    <property type="match status" value="1"/>
</dbReference>
<evidence type="ECO:0000256" key="5">
    <source>
        <dbReference type="HAMAP-Rule" id="MF_00081"/>
    </source>
</evidence>
<sequence>MNERKTEILKAIINSYINFPSPVGSKTILKEFNMGISSATIRNEMADLEELGYLSKPHTSAGRIPSDKAYRFFVDELQGEDFQEDKLNIDISLIDKLFKNVTKFDDLYQNAASLLADSTNCTAFVIAFKKPDTKIKFIHLLNIDKYSILLLIVGNKGVVEKQILNVKTPIPDYDLDIICDKLNEYLVELDFQEIDGLKVVLKGPIVKYSDFISEVISRASMFNEKVSSIDIYYDGITNILNFEEFLNLDKVKNFISFMEDRDSILKLISNPMNSSDLEVIIGDENTEELMKSNSLIRATFKPKNQQMGEIGIIGPTRMDYKKQIETVKEFRNNLSFALDEIVR</sequence>
<keyword evidence="9" id="KW-1185">Reference proteome</keyword>
<name>A0A1M5RKL6_9FIRM</name>
<dbReference type="InterPro" id="IPR036388">
    <property type="entry name" value="WH-like_DNA-bd_sf"/>
</dbReference>
<dbReference type="HAMAP" id="MF_00081">
    <property type="entry name" value="HrcA"/>
    <property type="match status" value="1"/>
</dbReference>
<evidence type="ECO:0000256" key="3">
    <source>
        <dbReference type="ARBA" id="ARBA00023016"/>
    </source>
</evidence>
<dbReference type="InterPro" id="IPR029016">
    <property type="entry name" value="GAF-like_dom_sf"/>
</dbReference>
<dbReference type="InterPro" id="IPR005104">
    <property type="entry name" value="WHTH_HrcA_DNA-bd"/>
</dbReference>
<feature type="domain" description="Winged helix-turn-helix transcription repressor HrcA DNA-binding" evidence="7">
    <location>
        <begin position="5"/>
        <end position="72"/>
    </location>
</feature>
<dbReference type="InterPro" id="IPR002571">
    <property type="entry name" value="HrcA"/>
</dbReference>
<dbReference type="PANTHER" id="PTHR34824">
    <property type="entry name" value="HEAT-INDUCIBLE TRANSCRIPTION REPRESSOR HRCA"/>
    <property type="match status" value="1"/>
</dbReference>
<evidence type="ECO:0000256" key="2">
    <source>
        <dbReference type="ARBA" id="ARBA00023015"/>
    </source>
</evidence>
<dbReference type="Gene3D" id="3.30.450.40">
    <property type="match status" value="1"/>
</dbReference>
<dbReference type="GO" id="GO:0003677">
    <property type="term" value="F:DNA binding"/>
    <property type="evidence" value="ECO:0007669"/>
    <property type="project" value="InterPro"/>
</dbReference>
<dbReference type="AlphaFoldDB" id="A0A1M5RKL6"/>
<reference evidence="8 9" key="1">
    <citation type="submission" date="2016-11" db="EMBL/GenBank/DDBJ databases">
        <authorList>
            <person name="Jaros S."/>
            <person name="Januszkiewicz K."/>
            <person name="Wedrychowicz H."/>
        </authorList>
    </citation>
    <scope>NUCLEOTIDE SEQUENCE [LARGE SCALE GENOMIC DNA]</scope>
    <source>
        <strain evidence="8 9">DSM 21120</strain>
    </source>
</reference>
<dbReference type="EMBL" id="FQXI01000005">
    <property type="protein sequence ID" value="SHH26847.1"/>
    <property type="molecule type" value="Genomic_DNA"/>
</dbReference>
<dbReference type="Pfam" id="PF01628">
    <property type="entry name" value="HrcA"/>
    <property type="match status" value="1"/>
</dbReference>
<keyword evidence="2 5" id="KW-0805">Transcription regulation</keyword>
<protein>
    <recommendedName>
        <fullName evidence="5">Heat-inducible transcription repressor HrcA</fullName>
    </recommendedName>
</protein>
<dbReference type="GO" id="GO:0045892">
    <property type="term" value="P:negative regulation of DNA-templated transcription"/>
    <property type="evidence" value="ECO:0007669"/>
    <property type="project" value="UniProtKB-UniRule"/>
</dbReference>
<dbReference type="InterPro" id="IPR021153">
    <property type="entry name" value="HrcA_C"/>
</dbReference>